<keyword evidence="1" id="KW-0378">Hydrolase</keyword>
<dbReference type="NCBIfam" id="TIGR01891">
    <property type="entry name" value="amidohydrolases"/>
    <property type="match status" value="1"/>
</dbReference>
<dbReference type="Pfam" id="PF03050">
    <property type="entry name" value="DDE_Tnp_IS66"/>
    <property type="match status" value="1"/>
</dbReference>
<evidence type="ECO:0000256" key="1">
    <source>
        <dbReference type="ARBA" id="ARBA00022801"/>
    </source>
</evidence>
<dbReference type="InterPro" id="IPR002933">
    <property type="entry name" value="Peptidase_M20"/>
</dbReference>
<dbReference type="Pfam" id="PF13005">
    <property type="entry name" value="zf-IS66"/>
    <property type="match status" value="1"/>
</dbReference>
<dbReference type="AlphaFoldDB" id="A0A765BM01"/>
<dbReference type="InterPro" id="IPR004291">
    <property type="entry name" value="Transposase_IS66_central"/>
</dbReference>
<dbReference type="InterPro" id="IPR024474">
    <property type="entry name" value="Znf_dom_IS66"/>
</dbReference>
<feature type="coiled-coil region" evidence="2">
    <location>
        <begin position="390"/>
        <end position="424"/>
    </location>
</feature>
<dbReference type="Gene3D" id="3.40.630.10">
    <property type="entry name" value="Zn peptidases"/>
    <property type="match status" value="1"/>
</dbReference>
<dbReference type="InterPro" id="IPR017439">
    <property type="entry name" value="Amidohydrolase"/>
</dbReference>
<dbReference type="Pfam" id="PF13007">
    <property type="entry name" value="LZ_Tnp_IS66"/>
    <property type="match status" value="1"/>
</dbReference>
<comment type="caution">
    <text evidence="9">The sequence shown here is derived from an EMBL/GenBank/DDBJ whole genome shotgun (WGS) entry which is preliminary data.</text>
</comment>
<dbReference type="InterPro" id="IPR039552">
    <property type="entry name" value="IS66_C"/>
</dbReference>
<evidence type="ECO:0000259" key="4">
    <source>
        <dbReference type="Pfam" id="PF07687"/>
    </source>
</evidence>
<feature type="domain" description="Peptidase M20 dimerisation" evidence="4">
    <location>
        <begin position="226"/>
        <end position="297"/>
    </location>
</feature>
<dbReference type="SUPFAM" id="SSF53187">
    <property type="entry name" value="Zn-dependent exopeptidases"/>
    <property type="match status" value="1"/>
</dbReference>
<dbReference type="Pfam" id="PF13817">
    <property type="entry name" value="DDE_Tnp_IS66_C"/>
    <property type="match status" value="1"/>
</dbReference>
<dbReference type="PANTHER" id="PTHR33678:SF1">
    <property type="entry name" value="BLL1576 PROTEIN"/>
    <property type="match status" value="1"/>
</dbReference>
<evidence type="ECO:0000259" key="6">
    <source>
        <dbReference type="Pfam" id="PF13007"/>
    </source>
</evidence>
<reference evidence="9" key="1">
    <citation type="journal article" date="2018" name="Genome Biol.">
        <title>SKESA: strategic k-mer extension for scrupulous assemblies.</title>
        <authorList>
            <person name="Souvorov A."/>
            <person name="Agarwala R."/>
            <person name="Lipman D.J."/>
        </authorList>
    </citation>
    <scope>NUCLEOTIDE SEQUENCE</scope>
    <source>
        <strain evidence="9">MA.CK_98/00010293</strain>
        <strain evidence="8">MA.CK_98/00011463</strain>
    </source>
</reference>
<feature type="domain" description="Transposase IS66 zinc-finger binding" evidence="5">
    <location>
        <begin position="458"/>
        <end position="502"/>
    </location>
</feature>
<dbReference type="Pfam" id="PF07687">
    <property type="entry name" value="M20_dimer"/>
    <property type="match status" value="1"/>
</dbReference>
<dbReference type="Pfam" id="PF01546">
    <property type="entry name" value="Peptidase_M20"/>
    <property type="match status" value="1"/>
</dbReference>
<evidence type="ECO:0000259" key="7">
    <source>
        <dbReference type="Pfam" id="PF13817"/>
    </source>
</evidence>
<protein>
    <submittedName>
        <fullName evidence="9">IS66 family transposase</fullName>
    </submittedName>
</protein>
<evidence type="ECO:0000256" key="2">
    <source>
        <dbReference type="SAM" id="Coils"/>
    </source>
</evidence>
<dbReference type="EMBL" id="DAAYQT010000037">
    <property type="protein sequence ID" value="HAG5359067.1"/>
    <property type="molecule type" value="Genomic_DNA"/>
</dbReference>
<gene>
    <name evidence="9" type="ORF">G8O64_004790</name>
    <name evidence="8" type="ORF">G8V93_004772</name>
</gene>
<name>A0A765BM01_SALER</name>
<dbReference type="PANTHER" id="PTHR33678">
    <property type="entry name" value="BLL1576 PROTEIN"/>
    <property type="match status" value="1"/>
</dbReference>
<dbReference type="GO" id="GO:0016787">
    <property type="term" value="F:hydrolase activity"/>
    <property type="evidence" value="ECO:0007669"/>
    <property type="project" value="UniProtKB-KW"/>
</dbReference>
<evidence type="ECO:0000313" key="9">
    <source>
        <dbReference type="EMBL" id="HAG5359067.1"/>
    </source>
</evidence>
<feature type="domain" description="Transposase IS66 central" evidence="3">
    <location>
        <begin position="516"/>
        <end position="802"/>
    </location>
</feature>
<dbReference type="InterPro" id="IPR011650">
    <property type="entry name" value="Peptidase_M20_dimer"/>
</dbReference>
<sequence length="852" mass="94257">MMNVINEQQLQQWRRLFHQMPEPGWAEFTTTATLIMLLRNMGYSVLTGKSFLNIDHVLGRDLTEVNAGIIRARASGISSELIDEMNGLTGCVAFLDTGVPGPTIALRFDIDCVAVTESNDSKHQPVKEGFVSRNPGYMHACGHDGHMAIGLGIAQWLINMRYALKGRFKLIFQPTEEGVRGAKPVAEGGMLDDVDYFFSAHLGMGCHSHEIMVNPRDFLCTTKLDFRFFGEPAHAGVNPHAGANALMGACHCATQLMGIARHGEGMSRINIGVLNAGEGRNVIPSSAYMMLEVRGENQRVNQYMVDRALSIGRGVAYGFNLRFEHEVMGESVDLKNDPDLSDIVAHIAKDCLGLTLREGAFGGSEDATLLVKRVQECGGKAIYLQRMQFGKSSEKLRAKTERQIQDAQERISALQEEMAETLGEQYDPVLPSPLRQSSARKPLPASLPRETRVIRPEEECCPACGGELSSLGCDVSDQLELISSAFKVIETQRPKLACCRCDHIVQAPVPSKPIARSYAGAGLLAHVVAGKYADHLPLYRQSEIYRRQGVELSRATLGRWTGAVAELLEPLYDVLRQYVLMPGKVHADDIPVPVQEPGSGKIRTARLWVYVRDDRNAGSQMPPAVWFAYSPDRKGIHPQNHLAGYSGVLQADAYGGYRALYESGRITEAACMAHARRKIHDVHARAPTDITTEALQRIGELYAIEAEVRGCSAEQRLAARKARAAPLIQSLYDWIQTQMKTLSRHSDTAKAFAYLLKQWEALNVYCSNGWVEIDNNIADNALRGVAVGRKNWLFAGSDSGGEHAAVLYSLIGTCRLNNVEPEKWLRYVIEHIQDWPANRVRDLLPWKVDLSS</sequence>
<feature type="domain" description="Transposase TnpC homeodomain" evidence="6">
    <location>
        <begin position="383"/>
        <end position="451"/>
    </location>
</feature>
<dbReference type="NCBIfam" id="NF033517">
    <property type="entry name" value="transpos_IS66"/>
    <property type="match status" value="1"/>
</dbReference>
<reference evidence="9" key="2">
    <citation type="submission" date="2020-02" db="EMBL/GenBank/DDBJ databases">
        <authorList>
            <consortium name="NCBI Pathogen Detection Project"/>
        </authorList>
    </citation>
    <scope>NUCLEOTIDE SEQUENCE</scope>
    <source>
        <strain evidence="9">MA.CK_98/00010293</strain>
        <strain evidence="8">MA.CK_98/00011463</strain>
    </source>
</reference>
<feature type="domain" description="Transposase IS66 C-terminal" evidence="7">
    <location>
        <begin position="809"/>
        <end position="846"/>
    </location>
</feature>
<dbReference type="InterPro" id="IPR052344">
    <property type="entry name" value="Transposase-related"/>
</dbReference>
<dbReference type="SUPFAM" id="SSF55031">
    <property type="entry name" value="Bacterial exopeptidase dimerisation domain"/>
    <property type="match status" value="1"/>
</dbReference>
<dbReference type="InterPro" id="IPR024463">
    <property type="entry name" value="Transposase_TnpC_homeodom"/>
</dbReference>
<proteinExistence type="predicted"/>
<evidence type="ECO:0000313" key="8">
    <source>
        <dbReference type="EMBL" id="HAG1883176.1"/>
    </source>
</evidence>
<dbReference type="InterPro" id="IPR036264">
    <property type="entry name" value="Bact_exopeptidase_dim_dom"/>
</dbReference>
<dbReference type="EMBL" id="DAAXOF010000036">
    <property type="protein sequence ID" value="HAG1883176.1"/>
    <property type="molecule type" value="Genomic_DNA"/>
</dbReference>
<keyword evidence="2" id="KW-0175">Coiled coil</keyword>
<evidence type="ECO:0000259" key="5">
    <source>
        <dbReference type="Pfam" id="PF13005"/>
    </source>
</evidence>
<evidence type="ECO:0000259" key="3">
    <source>
        <dbReference type="Pfam" id="PF03050"/>
    </source>
</evidence>
<accession>A0A765BM01</accession>
<organism evidence="9">
    <name type="scientific">Salmonella enterica</name>
    <name type="common">Salmonella choleraesuis</name>
    <dbReference type="NCBI Taxonomy" id="28901"/>
    <lineage>
        <taxon>Bacteria</taxon>
        <taxon>Pseudomonadati</taxon>
        <taxon>Pseudomonadota</taxon>
        <taxon>Gammaproteobacteria</taxon>
        <taxon>Enterobacterales</taxon>
        <taxon>Enterobacteriaceae</taxon>
        <taxon>Salmonella</taxon>
    </lineage>
</organism>